<gene>
    <name evidence="2" type="ORF">GTP69_11055</name>
</gene>
<name>A0ABW9VZ42_9BURK</name>
<protein>
    <recommendedName>
        <fullName evidence="1">TniQ domain-containing protein</fullName>
    </recommendedName>
</protein>
<dbReference type="Pfam" id="PF06527">
    <property type="entry name" value="TniQ"/>
    <property type="match status" value="1"/>
</dbReference>
<comment type="caution">
    <text evidence="2">The sequence shown here is derived from an EMBL/GenBank/DDBJ whole genome shotgun (WGS) entry which is preliminary data.</text>
</comment>
<keyword evidence="3" id="KW-1185">Reference proteome</keyword>
<organism evidence="2 3">
    <name type="scientific">Duganella levis</name>
    <dbReference type="NCBI Taxonomy" id="2692169"/>
    <lineage>
        <taxon>Bacteria</taxon>
        <taxon>Pseudomonadati</taxon>
        <taxon>Pseudomonadota</taxon>
        <taxon>Betaproteobacteria</taxon>
        <taxon>Burkholderiales</taxon>
        <taxon>Oxalobacteraceae</taxon>
        <taxon>Telluria group</taxon>
        <taxon>Duganella</taxon>
    </lineage>
</organism>
<reference evidence="2 3" key="1">
    <citation type="submission" date="2019-12" db="EMBL/GenBank/DDBJ databases">
        <title>Novel species isolated from a subtropical stream in China.</title>
        <authorList>
            <person name="Lu H."/>
        </authorList>
    </citation>
    <scope>NUCLEOTIDE SEQUENCE [LARGE SCALE GENOMIC DNA]</scope>
    <source>
        <strain evidence="2 3">CY42W</strain>
    </source>
</reference>
<proteinExistence type="predicted"/>
<dbReference type="Proteomes" id="UP000642144">
    <property type="component" value="Unassembled WGS sequence"/>
</dbReference>
<evidence type="ECO:0000313" key="2">
    <source>
        <dbReference type="EMBL" id="MYN26947.1"/>
    </source>
</evidence>
<dbReference type="InterPro" id="IPR009492">
    <property type="entry name" value="TniQ"/>
</dbReference>
<feature type="domain" description="TniQ" evidence="1">
    <location>
        <begin position="18"/>
        <end position="167"/>
    </location>
</feature>
<evidence type="ECO:0000259" key="1">
    <source>
        <dbReference type="Pfam" id="PF06527"/>
    </source>
</evidence>
<dbReference type="EMBL" id="WWCT01000007">
    <property type="protein sequence ID" value="MYN26947.1"/>
    <property type="molecule type" value="Genomic_DNA"/>
</dbReference>
<sequence length="321" mass="36944">MKMATKLPPMPGLLLDWFPGESLYSLIAREHSISGRKKAVATINHFFGMAKERGLKDGRTEMDCLMERTEGALGPIDKILKERTILRYYRPFLRQRERRLVHPGKFGGVDMLKFPLGLHTGRYLMLYPLKGCRACVEEDRTTTGMPYWRLEHQYPGVWVCLKHDQPLFRTTALPAASDRFHLVTPNVADLSEMPGHLRDPGRFQKFRCLAEFVVSITTQFEAGLDPMEDIRKRFYTFADSSGLVTGTSKLRGYHHSKVGAISRRFEHFMPTFNDAPEFGAMFPTLHIAHNYVSRYLNAESRLYPNEHLFLAAWVEFERIGA</sequence>
<evidence type="ECO:0000313" key="3">
    <source>
        <dbReference type="Proteomes" id="UP000642144"/>
    </source>
</evidence>
<accession>A0ABW9VZ42</accession>